<dbReference type="EMBL" id="JAIWYP010000002">
    <property type="protein sequence ID" value="KAH3864195.1"/>
    <property type="molecule type" value="Genomic_DNA"/>
</dbReference>
<dbReference type="Proteomes" id="UP000828390">
    <property type="component" value="Unassembled WGS sequence"/>
</dbReference>
<keyword evidence="3" id="KW-1185">Reference proteome</keyword>
<protein>
    <submittedName>
        <fullName evidence="2">Uncharacterized protein</fullName>
    </submittedName>
</protein>
<sequence>METNKDTEVILSKDADDDMVASVGTVNLNNKDTGHQGKLQKQKHTNNDDDDDDDEANGSVTDEEILANEDHKSSRKAQMTVAKTPELEEVDIDAANQNVKVSKVSPEGEAVAVDDRVGLTAEVDNNRKKKESCIDCLRRYFTCRCLR</sequence>
<feature type="region of interest" description="Disordered" evidence="1">
    <location>
        <begin position="1"/>
        <end position="77"/>
    </location>
</feature>
<accession>A0A9D4RFA4</accession>
<dbReference type="AlphaFoldDB" id="A0A9D4RFA4"/>
<name>A0A9D4RFA4_DREPO</name>
<evidence type="ECO:0000256" key="1">
    <source>
        <dbReference type="SAM" id="MobiDB-lite"/>
    </source>
</evidence>
<gene>
    <name evidence="2" type="ORF">DPMN_027211</name>
</gene>
<organism evidence="2 3">
    <name type="scientific">Dreissena polymorpha</name>
    <name type="common">Zebra mussel</name>
    <name type="synonym">Mytilus polymorpha</name>
    <dbReference type="NCBI Taxonomy" id="45954"/>
    <lineage>
        <taxon>Eukaryota</taxon>
        <taxon>Metazoa</taxon>
        <taxon>Spiralia</taxon>
        <taxon>Lophotrochozoa</taxon>
        <taxon>Mollusca</taxon>
        <taxon>Bivalvia</taxon>
        <taxon>Autobranchia</taxon>
        <taxon>Heteroconchia</taxon>
        <taxon>Euheterodonta</taxon>
        <taxon>Imparidentia</taxon>
        <taxon>Neoheterodontei</taxon>
        <taxon>Myida</taxon>
        <taxon>Dreissenoidea</taxon>
        <taxon>Dreissenidae</taxon>
        <taxon>Dreissena</taxon>
    </lineage>
</organism>
<feature type="compositionally biased region" description="Acidic residues" evidence="1">
    <location>
        <begin position="48"/>
        <end position="67"/>
    </location>
</feature>
<evidence type="ECO:0000313" key="2">
    <source>
        <dbReference type="EMBL" id="KAH3864195.1"/>
    </source>
</evidence>
<reference evidence="2" key="1">
    <citation type="journal article" date="2019" name="bioRxiv">
        <title>The Genome of the Zebra Mussel, Dreissena polymorpha: A Resource for Invasive Species Research.</title>
        <authorList>
            <person name="McCartney M.A."/>
            <person name="Auch B."/>
            <person name="Kono T."/>
            <person name="Mallez S."/>
            <person name="Zhang Y."/>
            <person name="Obille A."/>
            <person name="Becker A."/>
            <person name="Abrahante J.E."/>
            <person name="Garbe J."/>
            <person name="Badalamenti J.P."/>
            <person name="Herman A."/>
            <person name="Mangelson H."/>
            <person name="Liachko I."/>
            <person name="Sullivan S."/>
            <person name="Sone E.D."/>
            <person name="Koren S."/>
            <person name="Silverstein K.A.T."/>
            <person name="Beckman K.B."/>
            <person name="Gohl D.M."/>
        </authorList>
    </citation>
    <scope>NUCLEOTIDE SEQUENCE</scope>
    <source>
        <strain evidence="2">Duluth1</strain>
        <tissue evidence="2">Whole animal</tissue>
    </source>
</reference>
<proteinExistence type="predicted"/>
<feature type="compositionally biased region" description="Basic and acidic residues" evidence="1">
    <location>
        <begin position="1"/>
        <end position="14"/>
    </location>
</feature>
<evidence type="ECO:0000313" key="3">
    <source>
        <dbReference type="Proteomes" id="UP000828390"/>
    </source>
</evidence>
<reference evidence="2" key="2">
    <citation type="submission" date="2020-11" db="EMBL/GenBank/DDBJ databases">
        <authorList>
            <person name="McCartney M.A."/>
            <person name="Auch B."/>
            <person name="Kono T."/>
            <person name="Mallez S."/>
            <person name="Becker A."/>
            <person name="Gohl D.M."/>
            <person name="Silverstein K.A.T."/>
            <person name="Koren S."/>
            <person name="Bechman K.B."/>
            <person name="Herman A."/>
            <person name="Abrahante J.E."/>
            <person name="Garbe J."/>
        </authorList>
    </citation>
    <scope>NUCLEOTIDE SEQUENCE</scope>
    <source>
        <strain evidence="2">Duluth1</strain>
        <tissue evidence="2">Whole animal</tissue>
    </source>
</reference>
<comment type="caution">
    <text evidence="2">The sequence shown here is derived from an EMBL/GenBank/DDBJ whole genome shotgun (WGS) entry which is preliminary data.</text>
</comment>